<keyword evidence="2" id="KW-0378">Hydrolase</keyword>
<dbReference type="Proteomes" id="UP000317078">
    <property type="component" value="Unassembled WGS sequence"/>
</dbReference>
<dbReference type="AlphaFoldDB" id="A0A502GHX1"/>
<comment type="caution">
    <text evidence="2">The sequence shown here is derived from an EMBL/GenBank/DDBJ whole genome shotgun (WGS) entry which is preliminary data.</text>
</comment>
<dbReference type="RefSeq" id="WP_140881484.1">
    <property type="nucleotide sequence ID" value="NZ_RCZP01000002.1"/>
</dbReference>
<organism evidence="2 3">
    <name type="scientific">Muricoccus nepalensis</name>
    <dbReference type="NCBI Taxonomy" id="1854500"/>
    <lineage>
        <taxon>Bacteria</taxon>
        <taxon>Pseudomonadati</taxon>
        <taxon>Pseudomonadota</taxon>
        <taxon>Alphaproteobacteria</taxon>
        <taxon>Acetobacterales</taxon>
        <taxon>Roseomonadaceae</taxon>
        <taxon>Muricoccus</taxon>
    </lineage>
</organism>
<evidence type="ECO:0000256" key="1">
    <source>
        <dbReference type="SAM" id="MobiDB-lite"/>
    </source>
</evidence>
<dbReference type="OrthoDB" id="9785345at2"/>
<gene>
    <name evidence="2" type="ORF">EAH89_04125</name>
</gene>
<accession>A0A502GHX1</accession>
<dbReference type="EMBL" id="RCZP01000002">
    <property type="protein sequence ID" value="TPG60556.1"/>
    <property type="molecule type" value="Genomic_DNA"/>
</dbReference>
<sequence>MPSPATTADAVAETLARTLYAEAGTLPVRAIEALASLAANRARAAQPRPPRVPGAAPFARGGHARLPEPGPKEMAAACRDPFLFPACNPRHPGHARLAAPPPADPALAVCRRIASRALSGALVDPTGGATHWHPSDRLPGWAVAREASAEIGGLTFYRLETGYPPARPAAPALVAAA</sequence>
<proteinExistence type="predicted"/>
<name>A0A502GHX1_9PROT</name>
<evidence type="ECO:0000313" key="3">
    <source>
        <dbReference type="Proteomes" id="UP000317078"/>
    </source>
</evidence>
<dbReference type="GO" id="GO:0016787">
    <property type="term" value="F:hydrolase activity"/>
    <property type="evidence" value="ECO:0007669"/>
    <property type="project" value="UniProtKB-KW"/>
</dbReference>
<reference evidence="2 3" key="1">
    <citation type="journal article" date="2019" name="Environ. Microbiol.">
        <title>Species interactions and distinct microbial communities in high Arctic permafrost affected cryosols are associated with the CH4 and CO2 gas fluxes.</title>
        <authorList>
            <person name="Altshuler I."/>
            <person name="Hamel J."/>
            <person name="Turney S."/>
            <person name="Magnuson E."/>
            <person name="Levesque R."/>
            <person name="Greer C."/>
            <person name="Whyte L.G."/>
        </authorList>
    </citation>
    <scope>NUCLEOTIDE SEQUENCE [LARGE SCALE GENOMIC DNA]</scope>
    <source>
        <strain evidence="2 3">S9.3B</strain>
    </source>
</reference>
<evidence type="ECO:0000313" key="2">
    <source>
        <dbReference type="EMBL" id="TPG60556.1"/>
    </source>
</evidence>
<feature type="region of interest" description="Disordered" evidence="1">
    <location>
        <begin position="42"/>
        <end position="63"/>
    </location>
</feature>
<protein>
    <submittedName>
        <fullName evidence="2">Cell wall hydrolase</fullName>
    </submittedName>
</protein>
<keyword evidence="3" id="KW-1185">Reference proteome</keyword>